<keyword evidence="5" id="KW-0677">Repeat</keyword>
<dbReference type="Proteomes" id="UP000504623">
    <property type="component" value="Unplaced"/>
</dbReference>
<dbReference type="GO" id="GO:0098609">
    <property type="term" value="P:cell-cell adhesion"/>
    <property type="evidence" value="ECO:0007669"/>
    <property type="project" value="InterPro"/>
</dbReference>
<dbReference type="Pfam" id="PF03921">
    <property type="entry name" value="ICAM_N"/>
    <property type="match status" value="1"/>
</dbReference>
<feature type="transmembrane region" description="Helical" evidence="12">
    <location>
        <begin position="253"/>
        <end position="278"/>
    </location>
</feature>
<dbReference type="InterPro" id="IPR013768">
    <property type="entry name" value="ICAM_N"/>
</dbReference>
<evidence type="ECO:0000259" key="13">
    <source>
        <dbReference type="Pfam" id="PF03921"/>
    </source>
</evidence>
<dbReference type="InterPro" id="IPR047012">
    <property type="entry name" value="ICAM_VCAM"/>
</dbReference>
<evidence type="ECO:0000256" key="7">
    <source>
        <dbReference type="ARBA" id="ARBA00022989"/>
    </source>
</evidence>
<evidence type="ECO:0000256" key="11">
    <source>
        <dbReference type="ARBA" id="ARBA00023319"/>
    </source>
</evidence>
<dbReference type="RefSeq" id="XP_006833790.1">
    <property type="nucleotide sequence ID" value="XM_006833727.1"/>
</dbReference>
<dbReference type="FunFam" id="2.60.40.10:FF:000194">
    <property type="entry name" value="Intercellular adhesion molecule 1"/>
    <property type="match status" value="1"/>
</dbReference>
<keyword evidence="10" id="KW-0325">Glycoprotein</keyword>
<dbReference type="Gene3D" id="2.60.40.10">
    <property type="entry name" value="Immunoglobulins"/>
    <property type="match status" value="2"/>
</dbReference>
<protein>
    <submittedName>
        <fullName evidence="15">Intercellular adhesion molecule 2</fullName>
    </submittedName>
</protein>
<keyword evidence="7 12" id="KW-1133">Transmembrane helix</keyword>
<dbReference type="FunFam" id="2.60.40.10:FF:000338">
    <property type="entry name" value="intercellular adhesion molecule 5"/>
    <property type="match status" value="1"/>
</dbReference>
<evidence type="ECO:0000256" key="8">
    <source>
        <dbReference type="ARBA" id="ARBA00023136"/>
    </source>
</evidence>
<sequence>MRDVCESKNLFVETGDPPLFPANSQTPPEMFLLSYWTLYAAFLALFCYPGSGEKAFEVYIWTEKVVVQPSGSLKVNCSTNCAQPDTGGLETNSPKTLEDYRLQWKQYLIYNISEDIVLYCHFTCSGEQQSKRSSISVYQPPKQVMLKLQPTWVAMGKSFTIECRVPTVAPLESLTLTLLRGKEALHNQTFKRAVPSPQEAIATLNVTAHREDAHYNFSCQAELDLRSLGGDIIRRTSEPQVLQVYEPIQDNQMLIIITVMCVLLFLFVMSVLLCFFFGQHWHQNRTGAYGVRAAWRRLPRAYRAQQA</sequence>
<keyword evidence="4" id="KW-0732">Signal</keyword>
<evidence type="ECO:0000256" key="2">
    <source>
        <dbReference type="ARBA" id="ARBA00005925"/>
    </source>
</evidence>
<evidence type="ECO:0000256" key="3">
    <source>
        <dbReference type="ARBA" id="ARBA00022692"/>
    </source>
</evidence>
<dbReference type="GeneID" id="102830130"/>
<dbReference type="GO" id="GO:0005178">
    <property type="term" value="F:integrin binding"/>
    <property type="evidence" value="ECO:0007669"/>
    <property type="project" value="InterPro"/>
</dbReference>
<feature type="domain" description="Intercellular adhesion molecule N-terminal" evidence="13">
    <location>
        <begin position="53"/>
        <end position="143"/>
    </location>
</feature>
<evidence type="ECO:0000256" key="9">
    <source>
        <dbReference type="ARBA" id="ARBA00023157"/>
    </source>
</evidence>
<keyword evidence="3 12" id="KW-0812">Transmembrane</keyword>
<dbReference type="InterPro" id="IPR013783">
    <property type="entry name" value="Ig-like_fold"/>
</dbReference>
<dbReference type="AlphaFoldDB" id="A0A9B0T055"/>
<keyword evidence="11" id="KW-0393">Immunoglobulin domain</keyword>
<evidence type="ECO:0000256" key="1">
    <source>
        <dbReference type="ARBA" id="ARBA00004479"/>
    </source>
</evidence>
<dbReference type="PRINTS" id="PR01472">
    <property type="entry name" value="ICAMVCAM1"/>
</dbReference>
<keyword evidence="9" id="KW-1015">Disulfide bond</keyword>
<dbReference type="CTD" id="3384"/>
<dbReference type="OrthoDB" id="5843397at2759"/>
<dbReference type="PANTHER" id="PTHR13771">
    <property type="entry name" value="INTERCELLULAR ADHESION MOLECULE"/>
    <property type="match status" value="1"/>
</dbReference>
<dbReference type="GO" id="GO:0005886">
    <property type="term" value="C:plasma membrane"/>
    <property type="evidence" value="ECO:0007669"/>
    <property type="project" value="TreeGrafter"/>
</dbReference>
<keyword evidence="14" id="KW-1185">Reference proteome</keyword>
<dbReference type="SUPFAM" id="SSF48726">
    <property type="entry name" value="Immunoglobulin"/>
    <property type="match status" value="2"/>
</dbReference>
<proteinExistence type="inferred from homology"/>
<organism evidence="14 15">
    <name type="scientific">Chrysochloris asiatica</name>
    <name type="common">Cape golden mole</name>
    <dbReference type="NCBI Taxonomy" id="185453"/>
    <lineage>
        <taxon>Eukaryota</taxon>
        <taxon>Metazoa</taxon>
        <taxon>Chordata</taxon>
        <taxon>Craniata</taxon>
        <taxon>Vertebrata</taxon>
        <taxon>Euteleostomi</taxon>
        <taxon>Mammalia</taxon>
        <taxon>Eutheria</taxon>
        <taxon>Afrotheria</taxon>
        <taxon>Chrysochloridae</taxon>
        <taxon>Chrysochlorinae</taxon>
        <taxon>Chrysochloris</taxon>
    </lineage>
</organism>
<keyword evidence="8 12" id="KW-0472">Membrane</keyword>
<comment type="subcellular location">
    <subcellularLocation>
        <location evidence="1">Membrane</location>
        <topology evidence="1">Single-pass type I membrane protein</topology>
    </subcellularLocation>
</comment>
<evidence type="ECO:0000256" key="6">
    <source>
        <dbReference type="ARBA" id="ARBA00022889"/>
    </source>
</evidence>
<evidence type="ECO:0000313" key="14">
    <source>
        <dbReference type="Proteomes" id="UP000504623"/>
    </source>
</evidence>
<dbReference type="InterPro" id="IPR036179">
    <property type="entry name" value="Ig-like_dom_sf"/>
</dbReference>
<dbReference type="InterPro" id="IPR003987">
    <property type="entry name" value="ICAM_VCAM_N"/>
</dbReference>
<reference evidence="15" key="1">
    <citation type="submission" date="2025-08" db="UniProtKB">
        <authorList>
            <consortium name="RefSeq"/>
        </authorList>
    </citation>
    <scope>IDENTIFICATION</scope>
    <source>
        <tissue evidence="15">Spleen</tissue>
    </source>
</reference>
<evidence type="ECO:0000256" key="10">
    <source>
        <dbReference type="ARBA" id="ARBA00023180"/>
    </source>
</evidence>
<comment type="similarity">
    <text evidence="2">Belongs to the immunoglobulin superfamily. ICAM family.</text>
</comment>
<dbReference type="PANTHER" id="PTHR13771:SF3">
    <property type="entry name" value="INTERCELLULAR ADHESION MOLECULE 2"/>
    <property type="match status" value="1"/>
</dbReference>
<accession>A0A9B0T055</accession>
<gene>
    <name evidence="15" type="primary">ICAM2</name>
</gene>
<evidence type="ECO:0000256" key="5">
    <source>
        <dbReference type="ARBA" id="ARBA00022737"/>
    </source>
</evidence>
<keyword evidence="6" id="KW-0130">Cell adhesion</keyword>
<evidence type="ECO:0000256" key="4">
    <source>
        <dbReference type="ARBA" id="ARBA00022729"/>
    </source>
</evidence>
<evidence type="ECO:0000313" key="15">
    <source>
        <dbReference type="RefSeq" id="XP_006833790.1"/>
    </source>
</evidence>
<evidence type="ECO:0000256" key="12">
    <source>
        <dbReference type="SAM" id="Phobius"/>
    </source>
</evidence>
<name>A0A9B0T055_CHRAS</name>